<keyword evidence="3" id="KW-0521">NADP</keyword>
<dbReference type="Gene3D" id="3.40.50.720">
    <property type="entry name" value="NAD(P)-binding Rossmann-like Domain"/>
    <property type="match status" value="1"/>
</dbReference>
<evidence type="ECO:0000313" key="6">
    <source>
        <dbReference type="Proteomes" id="UP000482155"/>
    </source>
</evidence>
<dbReference type="PROSITE" id="PS00061">
    <property type="entry name" value="ADH_SHORT"/>
    <property type="match status" value="1"/>
</dbReference>
<accession>A0A6B3SJP8</accession>
<dbReference type="InterPro" id="IPR020904">
    <property type="entry name" value="Sc_DH/Rdtase_CS"/>
</dbReference>
<keyword evidence="6" id="KW-1185">Reference proteome</keyword>
<evidence type="ECO:0000256" key="1">
    <source>
        <dbReference type="ARBA" id="ARBA00004496"/>
    </source>
</evidence>
<evidence type="ECO:0000313" key="5">
    <source>
        <dbReference type="EMBL" id="NEX61017.1"/>
    </source>
</evidence>
<dbReference type="SUPFAM" id="SSF51735">
    <property type="entry name" value="NAD(P)-binding Rossmann-fold domains"/>
    <property type="match status" value="1"/>
</dbReference>
<evidence type="ECO:0000256" key="2">
    <source>
        <dbReference type="ARBA" id="ARBA00022490"/>
    </source>
</evidence>
<dbReference type="InterPro" id="IPR036291">
    <property type="entry name" value="NAD(P)-bd_dom_sf"/>
</dbReference>
<keyword evidence="2" id="KW-0963">Cytoplasm</keyword>
<protein>
    <submittedName>
        <fullName evidence="5">SDR family NAD(P)-dependent oxidoreductase</fullName>
    </submittedName>
</protein>
<proteinExistence type="predicted"/>
<comment type="subcellular location">
    <subcellularLocation>
        <location evidence="1">Cytoplasm</location>
    </subcellularLocation>
</comment>
<dbReference type="GO" id="GO:0004757">
    <property type="term" value="F:sepiapterin reductase (NADP+) activity"/>
    <property type="evidence" value="ECO:0007669"/>
    <property type="project" value="TreeGrafter"/>
</dbReference>
<name>A0A6B3SJP8_9BURK</name>
<dbReference type="GO" id="GO:0005737">
    <property type="term" value="C:cytoplasm"/>
    <property type="evidence" value="ECO:0007669"/>
    <property type="project" value="UniProtKB-SubCell"/>
</dbReference>
<dbReference type="EMBL" id="JAAIVB010000026">
    <property type="protein sequence ID" value="NEX61017.1"/>
    <property type="molecule type" value="Genomic_DNA"/>
</dbReference>
<dbReference type="InterPro" id="IPR051721">
    <property type="entry name" value="Biopterin_syn/organic_redct"/>
</dbReference>
<dbReference type="AlphaFoldDB" id="A0A6B3SJP8"/>
<dbReference type="Pfam" id="PF00106">
    <property type="entry name" value="adh_short"/>
    <property type="match status" value="1"/>
</dbReference>
<keyword evidence="4" id="KW-0560">Oxidoreductase</keyword>
<dbReference type="PANTHER" id="PTHR44085:SF2">
    <property type="entry name" value="SEPIAPTERIN REDUCTASE"/>
    <property type="match status" value="1"/>
</dbReference>
<dbReference type="PRINTS" id="PR00081">
    <property type="entry name" value="GDHRDH"/>
</dbReference>
<reference evidence="5 6" key="1">
    <citation type="submission" date="2020-02" db="EMBL/GenBank/DDBJ databases">
        <authorList>
            <person name="Kim M.K."/>
        </authorList>
    </citation>
    <scope>NUCLEOTIDE SEQUENCE [LARGE SCALE GENOMIC DNA]</scope>
    <source>
        <strain evidence="5 6">17J57-3</strain>
    </source>
</reference>
<sequence>MSKLVLISGGSRGLGAALCDHYLRLGHEVREFSRSGSAPYSIRTDLSRPEEAARILEREMSALAGNSYEEIVAINNAATLTPIGPAAKQDPSALAANVTINLTGSVLFTSRVIGAFQDHACAKTIINISSGASWKAYAGWSLYCMAKAGSEAFFRCAALEQEVAAHPFRLINVAPGVVDTEMQAAIRGASAEDFPQLERFLELKRTGSLRSPAEAAALIAEIVASRLPSGERMDVNEWLEEGRLRLQAPS</sequence>
<dbReference type="Proteomes" id="UP000482155">
    <property type="component" value="Unassembled WGS sequence"/>
</dbReference>
<organism evidence="5 6">
    <name type="scientific">Noviherbaspirillum galbum</name>
    <dbReference type="NCBI Taxonomy" id="2709383"/>
    <lineage>
        <taxon>Bacteria</taxon>
        <taxon>Pseudomonadati</taxon>
        <taxon>Pseudomonadota</taxon>
        <taxon>Betaproteobacteria</taxon>
        <taxon>Burkholderiales</taxon>
        <taxon>Oxalobacteraceae</taxon>
        <taxon>Noviherbaspirillum</taxon>
    </lineage>
</organism>
<comment type="caution">
    <text evidence="5">The sequence shown here is derived from an EMBL/GenBank/DDBJ whole genome shotgun (WGS) entry which is preliminary data.</text>
</comment>
<evidence type="ECO:0000256" key="3">
    <source>
        <dbReference type="ARBA" id="ARBA00022857"/>
    </source>
</evidence>
<dbReference type="PANTHER" id="PTHR44085">
    <property type="entry name" value="SEPIAPTERIN REDUCTASE"/>
    <property type="match status" value="1"/>
</dbReference>
<dbReference type="GO" id="GO:0006729">
    <property type="term" value="P:tetrahydrobiopterin biosynthetic process"/>
    <property type="evidence" value="ECO:0007669"/>
    <property type="project" value="TreeGrafter"/>
</dbReference>
<gene>
    <name evidence="5" type="ORF">G3574_08005</name>
</gene>
<dbReference type="RefSeq" id="WP_163961823.1">
    <property type="nucleotide sequence ID" value="NZ_JAAIVB010000026.1"/>
</dbReference>
<evidence type="ECO:0000256" key="4">
    <source>
        <dbReference type="ARBA" id="ARBA00023002"/>
    </source>
</evidence>
<dbReference type="InterPro" id="IPR002347">
    <property type="entry name" value="SDR_fam"/>
</dbReference>